<organism evidence="3 4">
    <name type="scientific">Tieghemiomyces parasiticus</name>
    <dbReference type="NCBI Taxonomy" id="78921"/>
    <lineage>
        <taxon>Eukaryota</taxon>
        <taxon>Fungi</taxon>
        <taxon>Fungi incertae sedis</taxon>
        <taxon>Zoopagomycota</taxon>
        <taxon>Kickxellomycotina</taxon>
        <taxon>Dimargaritomycetes</taxon>
        <taxon>Dimargaritales</taxon>
        <taxon>Dimargaritaceae</taxon>
        <taxon>Tieghemiomyces</taxon>
    </lineage>
</organism>
<evidence type="ECO:0000313" key="4">
    <source>
        <dbReference type="Proteomes" id="UP001150569"/>
    </source>
</evidence>
<evidence type="ECO:0000256" key="1">
    <source>
        <dbReference type="SAM" id="MobiDB-lite"/>
    </source>
</evidence>
<reference evidence="3" key="1">
    <citation type="submission" date="2022-07" db="EMBL/GenBank/DDBJ databases">
        <title>Phylogenomic reconstructions and comparative analyses of Kickxellomycotina fungi.</title>
        <authorList>
            <person name="Reynolds N.K."/>
            <person name="Stajich J.E."/>
            <person name="Barry K."/>
            <person name="Grigoriev I.V."/>
            <person name="Crous P."/>
            <person name="Smith M.E."/>
        </authorList>
    </citation>
    <scope>NUCLEOTIDE SEQUENCE</scope>
    <source>
        <strain evidence="3">RSA 861</strain>
    </source>
</reference>
<feature type="signal peptide" evidence="2">
    <location>
        <begin position="1"/>
        <end position="20"/>
    </location>
</feature>
<feature type="region of interest" description="Disordered" evidence="1">
    <location>
        <begin position="124"/>
        <end position="152"/>
    </location>
</feature>
<feature type="chain" id="PRO_5040784036" evidence="2">
    <location>
        <begin position="21"/>
        <end position="152"/>
    </location>
</feature>
<gene>
    <name evidence="3" type="ORF">IWQ60_005385</name>
</gene>
<comment type="caution">
    <text evidence="3">The sequence shown here is derived from an EMBL/GenBank/DDBJ whole genome shotgun (WGS) entry which is preliminary data.</text>
</comment>
<sequence length="152" mass="14883">MRVTGIIIIALALAVAQATAIPVPSLEKISVLHAPMQKRQPQPFATAIVKSLGSLASRVKGFFIKKPSAGAAGAGAGVGAGAAGVGAGVGAAGAGAAFINSGVAKKLAAVGAAGVGAGVLYSSTKDPENTAPEFENSLPPFDYSRQYAPQLA</sequence>
<protein>
    <submittedName>
        <fullName evidence="3">Uncharacterized protein</fullName>
    </submittedName>
</protein>
<accession>A0A9W8A731</accession>
<proteinExistence type="predicted"/>
<evidence type="ECO:0000256" key="2">
    <source>
        <dbReference type="SAM" id="SignalP"/>
    </source>
</evidence>
<evidence type="ECO:0000313" key="3">
    <source>
        <dbReference type="EMBL" id="KAJ1924184.1"/>
    </source>
</evidence>
<name>A0A9W8A731_9FUNG</name>
<dbReference type="EMBL" id="JANBPT010000288">
    <property type="protein sequence ID" value="KAJ1924184.1"/>
    <property type="molecule type" value="Genomic_DNA"/>
</dbReference>
<dbReference type="AlphaFoldDB" id="A0A9W8A731"/>
<dbReference type="Proteomes" id="UP001150569">
    <property type="component" value="Unassembled WGS sequence"/>
</dbReference>
<keyword evidence="4" id="KW-1185">Reference proteome</keyword>
<keyword evidence="2" id="KW-0732">Signal</keyword>